<dbReference type="Gene3D" id="3.30.160.70">
    <property type="entry name" value="Methylated DNA-protein cysteine methyltransferase domain"/>
    <property type="match status" value="1"/>
</dbReference>
<comment type="catalytic activity">
    <reaction evidence="7 8">
        <text>a 6-O-methyl-2'-deoxyguanosine in DNA + L-cysteinyl-[protein] = S-methyl-L-cysteinyl-[protein] + a 2'-deoxyguanosine in DNA</text>
        <dbReference type="Rhea" id="RHEA:24000"/>
        <dbReference type="Rhea" id="RHEA-COMP:10131"/>
        <dbReference type="Rhea" id="RHEA-COMP:10132"/>
        <dbReference type="Rhea" id="RHEA-COMP:11367"/>
        <dbReference type="Rhea" id="RHEA-COMP:11368"/>
        <dbReference type="ChEBI" id="CHEBI:29950"/>
        <dbReference type="ChEBI" id="CHEBI:82612"/>
        <dbReference type="ChEBI" id="CHEBI:85445"/>
        <dbReference type="ChEBI" id="CHEBI:85448"/>
        <dbReference type="EC" id="2.1.1.63"/>
    </reaction>
</comment>
<evidence type="ECO:0000256" key="3">
    <source>
        <dbReference type="ARBA" id="ARBA00022603"/>
    </source>
</evidence>
<dbReference type="EC" id="2.1.1.63" evidence="8"/>
<evidence type="ECO:0000259" key="10">
    <source>
        <dbReference type="Pfam" id="PF02870"/>
    </source>
</evidence>
<dbReference type="InterPro" id="IPR014048">
    <property type="entry name" value="MethylDNA_cys_MeTrfase_DNA-bd"/>
</dbReference>
<comment type="function">
    <text evidence="8">Involved in the cellular defense against the biological effects of O6-methylguanine (O6-MeG) and O4-methylthymine (O4-MeT) in DNA. Repairs the methylated nucleobase in DNA by stoichiometrically transferring the methyl group to a cysteine residue in the enzyme. This is a suicide reaction: the enzyme is irreversibly inactivated.</text>
</comment>
<dbReference type="InterPro" id="IPR036631">
    <property type="entry name" value="MGMT_N_sf"/>
</dbReference>
<sequence>MATPDPGDGLSRALTPDAELLATLHARLTADAEAAGLLDVAYRLLDTPVGTLLLAATPAGLVRVAYPTEDHDAVLATLSARISPRILAAPARLDTAARQIAEYFAGGRTHFDLPLDLRLAVGFRRQVIEHLPAIGYGQRASYGAVAAAVGNPRAVRAVGSACAHNPLPVVIPCHRVVRGDGSIGQYVGGVTAKHVLLDLETAA</sequence>
<evidence type="ECO:0000256" key="2">
    <source>
        <dbReference type="ARBA" id="ARBA00022490"/>
    </source>
</evidence>
<feature type="active site" description="Nucleophile; methyl group acceptor" evidence="8">
    <location>
        <position position="173"/>
    </location>
</feature>
<dbReference type="Gene3D" id="1.10.10.10">
    <property type="entry name" value="Winged helix-like DNA-binding domain superfamily/Winged helix DNA-binding domain"/>
    <property type="match status" value="1"/>
</dbReference>
<comment type="subcellular location">
    <subcellularLocation>
        <location evidence="8">Cytoplasm</location>
    </subcellularLocation>
</comment>
<evidence type="ECO:0000256" key="1">
    <source>
        <dbReference type="ARBA" id="ARBA00001286"/>
    </source>
</evidence>
<dbReference type="SUPFAM" id="SSF46767">
    <property type="entry name" value="Methylated DNA-protein cysteine methyltransferase, C-terminal domain"/>
    <property type="match status" value="1"/>
</dbReference>
<keyword evidence="4 8" id="KW-0808">Transferase</keyword>
<dbReference type="PANTHER" id="PTHR10815">
    <property type="entry name" value="METHYLATED-DNA--PROTEIN-CYSTEINE METHYLTRANSFERASE"/>
    <property type="match status" value="1"/>
</dbReference>
<evidence type="ECO:0000313" key="12">
    <source>
        <dbReference type="Proteomes" id="UP001550535"/>
    </source>
</evidence>
<dbReference type="InterPro" id="IPR036217">
    <property type="entry name" value="MethylDNA_cys_MeTrfase_DNAb"/>
</dbReference>
<evidence type="ECO:0000313" key="11">
    <source>
        <dbReference type="EMBL" id="MEU2121710.1"/>
    </source>
</evidence>
<comment type="similarity">
    <text evidence="8">Belongs to the MGMT family.</text>
</comment>
<dbReference type="NCBIfam" id="TIGR00589">
    <property type="entry name" value="ogt"/>
    <property type="match status" value="1"/>
</dbReference>
<dbReference type="Pfam" id="PF01035">
    <property type="entry name" value="DNA_binding_1"/>
    <property type="match status" value="1"/>
</dbReference>
<feature type="domain" description="Methylguanine DNA methyltransferase ribonuclease-like" evidence="10">
    <location>
        <begin position="41"/>
        <end position="117"/>
    </location>
</feature>
<keyword evidence="3 8" id="KW-0489">Methyltransferase</keyword>
<dbReference type="RefSeq" id="WP_063017915.1">
    <property type="nucleotide sequence ID" value="NZ_JBEYBM010000001.1"/>
</dbReference>
<keyword evidence="6 8" id="KW-0234">DNA repair</keyword>
<dbReference type="HAMAP" id="MF_00772">
    <property type="entry name" value="OGT"/>
    <property type="match status" value="1"/>
</dbReference>
<dbReference type="GO" id="GO:0003908">
    <property type="term" value="F:methylated-DNA-[protein]-cysteine S-methyltransferase activity"/>
    <property type="evidence" value="ECO:0007669"/>
    <property type="project" value="UniProtKB-EC"/>
</dbReference>
<reference evidence="11 12" key="1">
    <citation type="submission" date="2024-06" db="EMBL/GenBank/DDBJ databases">
        <title>The Natural Products Discovery Center: Release of the First 8490 Sequenced Strains for Exploring Actinobacteria Biosynthetic Diversity.</title>
        <authorList>
            <person name="Kalkreuter E."/>
            <person name="Kautsar S.A."/>
            <person name="Yang D."/>
            <person name="Bader C.D."/>
            <person name="Teijaro C.N."/>
            <person name="Fluegel L."/>
            <person name="Davis C.M."/>
            <person name="Simpson J.R."/>
            <person name="Lauterbach L."/>
            <person name="Steele A.D."/>
            <person name="Gui C."/>
            <person name="Meng S."/>
            <person name="Li G."/>
            <person name="Viehrig K."/>
            <person name="Ye F."/>
            <person name="Su P."/>
            <person name="Kiefer A.F."/>
            <person name="Nichols A."/>
            <person name="Cepeda A.J."/>
            <person name="Yan W."/>
            <person name="Fan B."/>
            <person name="Jiang Y."/>
            <person name="Adhikari A."/>
            <person name="Zheng C.-J."/>
            <person name="Schuster L."/>
            <person name="Cowan T.M."/>
            <person name="Smanski M.J."/>
            <person name="Chevrette M.G."/>
            <person name="De Carvalho L.P.S."/>
            <person name="Shen B."/>
        </authorList>
    </citation>
    <scope>NUCLEOTIDE SEQUENCE [LARGE SCALE GENOMIC DNA]</scope>
    <source>
        <strain evidence="11 12">NPDC019434</strain>
    </source>
</reference>
<keyword evidence="12" id="KW-1185">Reference proteome</keyword>
<evidence type="ECO:0000256" key="5">
    <source>
        <dbReference type="ARBA" id="ARBA00022763"/>
    </source>
</evidence>
<dbReference type="EMBL" id="JBEYBR010000014">
    <property type="protein sequence ID" value="MEU2121710.1"/>
    <property type="molecule type" value="Genomic_DNA"/>
</dbReference>
<dbReference type="PANTHER" id="PTHR10815:SF5">
    <property type="entry name" value="METHYLATED-DNA--PROTEIN-CYSTEINE METHYLTRANSFERASE"/>
    <property type="match status" value="1"/>
</dbReference>
<comment type="catalytic activity">
    <reaction evidence="1 8">
        <text>a 4-O-methyl-thymidine in DNA + L-cysteinyl-[protein] = a thymidine in DNA + S-methyl-L-cysteinyl-[protein]</text>
        <dbReference type="Rhea" id="RHEA:53428"/>
        <dbReference type="Rhea" id="RHEA-COMP:10131"/>
        <dbReference type="Rhea" id="RHEA-COMP:10132"/>
        <dbReference type="Rhea" id="RHEA-COMP:13555"/>
        <dbReference type="Rhea" id="RHEA-COMP:13556"/>
        <dbReference type="ChEBI" id="CHEBI:29950"/>
        <dbReference type="ChEBI" id="CHEBI:82612"/>
        <dbReference type="ChEBI" id="CHEBI:137386"/>
        <dbReference type="ChEBI" id="CHEBI:137387"/>
        <dbReference type="EC" id="2.1.1.63"/>
    </reaction>
</comment>
<name>A0ABV2X735_9NOCA</name>
<keyword evidence="2 8" id="KW-0963">Cytoplasm</keyword>
<dbReference type="InterPro" id="IPR001497">
    <property type="entry name" value="MethylDNA_cys_MeTrfase_AS"/>
</dbReference>
<dbReference type="InterPro" id="IPR008332">
    <property type="entry name" value="MethylG_MeTrfase_N"/>
</dbReference>
<dbReference type="InterPro" id="IPR036388">
    <property type="entry name" value="WH-like_DNA-bd_sf"/>
</dbReference>
<dbReference type="Proteomes" id="UP001550535">
    <property type="component" value="Unassembled WGS sequence"/>
</dbReference>
<proteinExistence type="inferred from homology"/>
<dbReference type="InterPro" id="IPR023546">
    <property type="entry name" value="MGMT"/>
</dbReference>
<dbReference type="SUPFAM" id="SSF53155">
    <property type="entry name" value="Methylated DNA-protein cysteine methyltransferase domain"/>
    <property type="match status" value="1"/>
</dbReference>
<dbReference type="CDD" id="cd06445">
    <property type="entry name" value="ATase"/>
    <property type="match status" value="1"/>
</dbReference>
<evidence type="ECO:0000256" key="6">
    <source>
        <dbReference type="ARBA" id="ARBA00023204"/>
    </source>
</evidence>
<evidence type="ECO:0000256" key="8">
    <source>
        <dbReference type="HAMAP-Rule" id="MF_00772"/>
    </source>
</evidence>
<feature type="domain" description="Methylated-DNA-[protein]-cysteine S-methyltransferase DNA binding" evidence="9">
    <location>
        <begin position="123"/>
        <end position="201"/>
    </location>
</feature>
<evidence type="ECO:0000256" key="4">
    <source>
        <dbReference type="ARBA" id="ARBA00022679"/>
    </source>
</evidence>
<dbReference type="Pfam" id="PF02870">
    <property type="entry name" value="Methyltransf_1N"/>
    <property type="match status" value="1"/>
</dbReference>
<protein>
    <recommendedName>
        <fullName evidence="8">Methylated-DNA--protein-cysteine methyltransferase</fullName>
        <ecNumber evidence="8">2.1.1.63</ecNumber>
    </recommendedName>
    <alternativeName>
        <fullName evidence="8">6-O-methylguanine-DNA methyltransferase</fullName>
        <shortName evidence="8">MGMT</shortName>
    </alternativeName>
    <alternativeName>
        <fullName evidence="8">O-6-methylguanine-DNA-alkyltransferase</fullName>
    </alternativeName>
</protein>
<keyword evidence="5 8" id="KW-0227">DNA damage</keyword>
<organism evidence="11 12">
    <name type="scientific">Nocardia niwae</name>
    <dbReference type="NCBI Taxonomy" id="626084"/>
    <lineage>
        <taxon>Bacteria</taxon>
        <taxon>Bacillati</taxon>
        <taxon>Actinomycetota</taxon>
        <taxon>Actinomycetes</taxon>
        <taxon>Mycobacteriales</taxon>
        <taxon>Nocardiaceae</taxon>
        <taxon>Nocardia</taxon>
    </lineage>
</organism>
<comment type="caution">
    <text evidence="11">The sequence shown here is derived from an EMBL/GenBank/DDBJ whole genome shotgun (WGS) entry which is preliminary data.</text>
</comment>
<evidence type="ECO:0000256" key="7">
    <source>
        <dbReference type="ARBA" id="ARBA00049348"/>
    </source>
</evidence>
<gene>
    <name evidence="11" type="ORF">ABZ507_07725</name>
</gene>
<comment type="miscellaneous">
    <text evidence="8">This enzyme catalyzes only one turnover and therefore is not strictly catalytic. According to one definition, an enzyme is a biocatalyst that acts repeatedly and over many reaction cycles.</text>
</comment>
<dbReference type="PROSITE" id="PS00374">
    <property type="entry name" value="MGMT"/>
    <property type="match status" value="1"/>
</dbReference>
<dbReference type="GO" id="GO:0032259">
    <property type="term" value="P:methylation"/>
    <property type="evidence" value="ECO:0007669"/>
    <property type="project" value="UniProtKB-KW"/>
</dbReference>
<accession>A0ABV2X735</accession>
<evidence type="ECO:0000259" key="9">
    <source>
        <dbReference type="Pfam" id="PF01035"/>
    </source>
</evidence>